<dbReference type="EMBL" id="DXHV01000062">
    <property type="protein sequence ID" value="HIW00820.1"/>
    <property type="molecule type" value="Genomic_DNA"/>
</dbReference>
<name>A0A9D1PWG5_9BACT</name>
<reference evidence="17" key="2">
    <citation type="submission" date="2021-04" db="EMBL/GenBank/DDBJ databases">
        <authorList>
            <person name="Gilroy R."/>
        </authorList>
    </citation>
    <scope>NUCLEOTIDE SEQUENCE</scope>
    <source>
        <strain evidence="17">ChiHecec2B26-446</strain>
    </source>
</reference>
<dbReference type="InterPro" id="IPR028055">
    <property type="entry name" value="YidC/Oxa/ALB_C"/>
</dbReference>
<evidence type="ECO:0000256" key="2">
    <source>
        <dbReference type="ARBA" id="ARBA00010527"/>
    </source>
</evidence>
<dbReference type="InterPro" id="IPR047196">
    <property type="entry name" value="YidC_ALB_C"/>
</dbReference>
<dbReference type="Gene3D" id="2.70.98.90">
    <property type="match status" value="1"/>
</dbReference>
<dbReference type="GO" id="GO:0005886">
    <property type="term" value="C:plasma membrane"/>
    <property type="evidence" value="ECO:0007669"/>
    <property type="project" value="UniProtKB-SubCell"/>
</dbReference>
<evidence type="ECO:0000256" key="8">
    <source>
        <dbReference type="ARBA" id="ARBA00022989"/>
    </source>
</evidence>
<dbReference type="InterPro" id="IPR019998">
    <property type="entry name" value="Membr_insert_YidC"/>
</dbReference>
<dbReference type="InterPro" id="IPR001708">
    <property type="entry name" value="YidC/ALB3/OXA1/COX18"/>
</dbReference>
<evidence type="ECO:0000256" key="5">
    <source>
        <dbReference type="ARBA" id="ARBA00022475"/>
    </source>
</evidence>
<feature type="domain" description="Membrane insertase YidC/Oxa/ALB C-terminal" evidence="15">
    <location>
        <begin position="351"/>
        <end position="536"/>
    </location>
</feature>
<sequence length="573" mass="62805">MQDGKNLILAIVLCLLVVVGWSYLGEKMGWAPKPAPAPVEQTQQQAAPQADAQAEQQRKLAEPLPVFKESAGRDMTVSTPLYTAKIYTGGGILRSFELNKFRTSVDENSPRVNLINATTSAMAPLGLLVNGQPSWSTGLWSCEEEGDITVAAGEKRTLRLVGMVGDLRVIRDITFDASTYAITETVAVTPTGTNAASVRLGYTVGADASNAHGGQYDAMRVGWDDNGSLQEETSAEKLATGVMASGTIYWGGAMSTYFLNGMLPGDPNGVTFKGVLQNNVYRAAMELQPQTVAAGSEITTKTTYWFGPKDRTMMGQVSEELAKSVDLGMFSLIAKGLLWILNFFYGFVHNWGVAIIMLTIVIKVIFWPLTAKSYSSMEQMKRLAPMMQQIREKHKGDKEATNKEVMALYKTYGVNPASGCIPILIQMPVFFGLYQALLTSIELRHAPLLPTLPFTDITWLADLSSKDPLYITPIVMGLTMFIQQRLSPPATDARQQKIMMLLPVIFTFLFLAFPSGLVVYWLVNNVISIGQQWWMMHKMKGPHKNSKNPPKTQSRSGQKNKAGSTAEKKAASA</sequence>
<feature type="transmembrane region" description="Helical" evidence="13">
    <location>
        <begin position="351"/>
        <end position="371"/>
    </location>
</feature>
<keyword evidence="9 13" id="KW-0472">Membrane</keyword>
<gene>
    <name evidence="13 17" type="primary">yidC</name>
    <name evidence="17" type="ORF">H9894_06475</name>
</gene>
<dbReference type="AlphaFoldDB" id="A0A9D1PWG5"/>
<feature type="region of interest" description="Disordered" evidence="14">
    <location>
        <begin position="33"/>
        <end position="59"/>
    </location>
</feature>
<feature type="transmembrane region" description="Helical" evidence="13">
    <location>
        <begin position="6"/>
        <end position="24"/>
    </location>
</feature>
<reference evidence="17" key="1">
    <citation type="journal article" date="2021" name="PeerJ">
        <title>Extensive microbial diversity within the chicken gut microbiome revealed by metagenomics and culture.</title>
        <authorList>
            <person name="Gilroy R."/>
            <person name="Ravi A."/>
            <person name="Getino M."/>
            <person name="Pursley I."/>
            <person name="Horton D.L."/>
            <person name="Alikhan N.F."/>
            <person name="Baker D."/>
            <person name="Gharbi K."/>
            <person name="Hall N."/>
            <person name="Watson M."/>
            <person name="Adriaenssens E.M."/>
            <person name="Foster-Nyarko E."/>
            <person name="Jarju S."/>
            <person name="Secka A."/>
            <person name="Antonio M."/>
            <person name="Oren A."/>
            <person name="Chaudhuri R.R."/>
            <person name="La Ragione R."/>
            <person name="Hildebrand F."/>
            <person name="Pallen M.J."/>
        </authorList>
    </citation>
    <scope>NUCLEOTIDE SEQUENCE</scope>
    <source>
        <strain evidence="17">ChiHecec2B26-446</strain>
    </source>
</reference>
<dbReference type="InterPro" id="IPR038221">
    <property type="entry name" value="YidC_periplasmic_sf"/>
</dbReference>
<dbReference type="NCBIfam" id="TIGR03593">
    <property type="entry name" value="yidC_nterm"/>
    <property type="match status" value="1"/>
</dbReference>
<comment type="function">
    <text evidence="13">Required for the insertion and/or proper folding and/or complex formation of integral membrane proteins into the membrane. Involved in integration of membrane proteins that insert both dependently and independently of the Sec translocase complex, as well as at least some lipoproteins. Aids folding of multispanning membrane proteins.</text>
</comment>
<dbReference type="Proteomes" id="UP000886752">
    <property type="component" value="Unassembled WGS sequence"/>
</dbReference>
<evidence type="ECO:0000259" key="16">
    <source>
        <dbReference type="Pfam" id="PF14849"/>
    </source>
</evidence>
<dbReference type="GO" id="GO:0032977">
    <property type="term" value="F:membrane insertase activity"/>
    <property type="evidence" value="ECO:0007669"/>
    <property type="project" value="InterPro"/>
</dbReference>
<comment type="caution">
    <text evidence="13">Lacks conserved residue(s) required for the propagation of feature annotation.</text>
</comment>
<dbReference type="CDD" id="cd19961">
    <property type="entry name" value="EcYidC-like_peri"/>
    <property type="match status" value="1"/>
</dbReference>
<accession>A0A9D1PWG5</accession>
<proteinExistence type="inferred from homology"/>
<evidence type="ECO:0000256" key="10">
    <source>
        <dbReference type="ARBA" id="ARBA00023186"/>
    </source>
</evidence>
<evidence type="ECO:0000313" key="17">
    <source>
        <dbReference type="EMBL" id="HIW00820.1"/>
    </source>
</evidence>
<evidence type="ECO:0000313" key="18">
    <source>
        <dbReference type="Proteomes" id="UP000886752"/>
    </source>
</evidence>
<evidence type="ECO:0000256" key="12">
    <source>
        <dbReference type="ARBA" id="ARBA00033342"/>
    </source>
</evidence>
<evidence type="ECO:0000256" key="14">
    <source>
        <dbReference type="SAM" id="MobiDB-lite"/>
    </source>
</evidence>
<keyword evidence="4 13" id="KW-0813">Transport</keyword>
<dbReference type="PRINTS" id="PR01900">
    <property type="entry name" value="YIDCPROTEIN"/>
</dbReference>
<feature type="region of interest" description="Disordered" evidence="14">
    <location>
        <begin position="540"/>
        <end position="573"/>
    </location>
</feature>
<comment type="subunit">
    <text evidence="13">Interacts with the Sec translocase complex via SecD. Specifically interacts with transmembrane segments of nascent integral membrane proteins during membrane integration.</text>
</comment>
<dbReference type="InterPro" id="IPR028053">
    <property type="entry name" value="Membr_insert_YidC_N"/>
</dbReference>
<dbReference type="PANTHER" id="PTHR12428">
    <property type="entry name" value="OXA1"/>
    <property type="match status" value="1"/>
</dbReference>
<evidence type="ECO:0000256" key="11">
    <source>
        <dbReference type="ARBA" id="ARBA00033245"/>
    </source>
</evidence>
<keyword evidence="6 13" id="KW-0812">Transmembrane</keyword>
<dbReference type="CDD" id="cd20070">
    <property type="entry name" value="5TM_YidC_Alb3"/>
    <property type="match status" value="1"/>
</dbReference>
<evidence type="ECO:0000256" key="4">
    <source>
        <dbReference type="ARBA" id="ARBA00022448"/>
    </source>
</evidence>
<evidence type="ECO:0000256" key="6">
    <source>
        <dbReference type="ARBA" id="ARBA00022692"/>
    </source>
</evidence>
<evidence type="ECO:0000259" key="15">
    <source>
        <dbReference type="Pfam" id="PF02096"/>
    </source>
</evidence>
<comment type="subcellular location">
    <subcellularLocation>
        <location evidence="1">Cell inner membrane</location>
        <topology evidence="1">Multi-pass membrane protein</topology>
    </subcellularLocation>
    <subcellularLocation>
        <location evidence="13">Cell membrane</location>
        <topology evidence="13">Multi-pass membrane protein</topology>
    </subcellularLocation>
</comment>
<feature type="transmembrane region" description="Helical" evidence="13">
    <location>
        <begin position="498"/>
        <end position="523"/>
    </location>
</feature>
<dbReference type="HAMAP" id="MF_01810">
    <property type="entry name" value="YidC_type1"/>
    <property type="match status" value="1"/>
</dbReference>
<evidence type="ECO:0000256" key="9">
    <source>
        <dbReference type="ARBA" id="ARBA00023136"/>
    </source>
</evidence>
<feature type="domain" description="Membrane insertase YidC N-terminal" evidence="16">
    <location>
        <begin position="75"/>
        <end position="340"/>
    </location>
</feature>
<dbReference type="PANTHER" id="PTHR12428:SF65">
    <property type="entry name" value="CYTOCHROME C OXIDASE ASSEMBLY PROTEIN COX18, MITOCHONDRIAL"/>
    <property type="match status" value="1"/>
</dbReference>
<keyword evidence="10 13" id="KW-0143">Chaperone</keyword>
<comment type="similarity">
    <text evidence="2 13">Belongs to the OXA1/ALB3/YidC family. Type 1 subfamily.</text>
</comment>
<evidence type="ECO:0000256" key="7">
    <source>
        <dbReference type="ARBA" id="ARBA00022927"/>
    </source>
</evidence>
<protein>
    <recommendedName>
        <fullName evidence="3 13">Membrane protein insertase YidC</fullName>
    </recommendedName>
    <alternativeName>
        <fullName evidence="12 13">Foldase YidC</fullName>
    </alternativeName>
    <alternativeName>
        <fullName evidence="13">Membrane protein YidC</fullName>
    </alternativeName>
    <alternativeName>
        <fullName evidence="11 13">membrane integrase YidC</fullName>
    </alternativeName>
</protein>
<comment type="caution">
    <text evidence="17">The sequence shown here is derived from an EMBL/GenBank/DDBJ whole genome shotgun (WGS) entry which is preliminary data.</text>
</comment>
<dbReference type="NCBIfam" id="TIGR03592">
    <property type="entry name" value="yidC_oxa1_cterm"/>
    <property type="match status" value="1"/>
</dbReference>
<dbReference type="Pfam" id="PF14849">
    <property type="entry name" value="YidC_periplas"/>
    <property type="match status" value="1"/>
</dbReference>
<keyword evidence="5 13" id="KW-1003">Cell membrane</keyword>
<dbReference type="Pfam" id="PF02096">
    <property type="entry name" value="60KD_IMP"/>
    <property type="match status" value="1"/>
</dbReference>
<dbReference type="GO" id="GO:0015031">
    <property type="term" value="P:protein transport"/>
    <property type="evidence" value="ECO:0007669"/>
    <property type="project" value="UniProtKB-KW"/>
</dbReference>
<feature type="compositionally biased region" description="Low complexity" evidence="14">
    <location>
        <begin position="38"/>
        <end position="55"/>
    </location>
</feature>
<keyword evidence="8 13" id="KW-1133">Transmembrane helix</keyword>
<feature type="compositionally biased region" description="Polar residues" evidence="14">
    <location>
        <begin position="547"/>
        <end position="563"/>
    </location>
</feature>
<evidence type="ECO:0000256" key="1">
    <source>
        <dbReference type="ARBA" id="ARBA00004429"/>
    </source>
</evidence>
<organism evidence="17 18">
    <name type="scientific">Candidatus Desulfovibrio intestinipullorum</name>
    <dbReference type="NCBI Taxonomy" id="2838536"/>
    <lineage>
        <taxon>Bacteria</taxon>
        <taxon>Pseudomonadati</taxon>
        <taxon>Thermodesulfobacteriota</taxon>
        <taxon>Desulfovibrionia</taxon>
        <taxon>Desulfovibrionales</taxon>
        <taxon>Desulfovibrionaceae</taxon>
        <taxon>Desulfovibrio</taxon>
    </lineage>
</organism>
<dbReference type="PRINTS" id="PR00701">
    <property type="entry name" value="60KDINNERMP"/>
</dbReference>
<keyword evidence="7 13" id="KW-0653">Protein transport</keyword>
<dbReference type="GO" id="GO:0051205">
    <property type="term" value="P:protein insertion into membrane"/>
    <property type="evidence" value="ECO:0007669"/>
    <property type="project" value="TreeGrafter"/>
</dbReference>
<evidence type="ECO:0000256" key="3">
    <source>
        <dbReference type="ARBA" id="ARBA00015325"/>
    </source>
</evidence>
<evidence type="ECO:0000256" key="13">
    <source>
        <dbReference type="HAMAP-Rule" id="MF_01810"/>
    </source>
</evidence>